<dbReference type="PANTHER" id="PTHR33054:SF9">
    <property type="entry name" value="CCHC-TYPE DOMAIN-CONTAINING PROTEIN"/>
    <property type="match status" value="1"/>
</dbReference>
<dbReference type="Pfam" id="PF00098">
    <property type="entry name" value="zf-CCHC"/>
    <property type="match status" value="1"/>
</dbReference>
<organism evidence="4 5">
    <name type="scientific">Quercus rubra</name>
    <name type="common">Northern red oak</name>
    <name type="synonym">Quercus borealis</name>
    <dbReference type="NCBI Taxonomy" id="3512"/>
    <lineage>
        <taxon>Eukaryota</taxon>
        <taxon>Viridiplantae</taxon>
        <taxon>Streptophyta</taxon>
        <taxon>Embryophyta</taxon>
        <taxon>Tracheophyta</taxon>
        <taxon>Spermatophyta</taxon>
        <taxon>Magnoliopsida</taxon>
        <taxon>eudicotyledons</taxon>
        <taxon>Gunneridae</taxon>
        <taxon>Pentapetalae</taxon>
        <taxon>rosids</taxon>
        <taxon>fabids</taxon>
        <taxon>Fagales</taxon>
        <taxon>Fagaceae</taxon>
        <taxon>Quercus</taxon>
    </lineage>
</organism>
<feature type="region of interest" description="Disordered" evidence="2">
    <location>
        <begin position="376"/>
        <end position="398"/>
    </location>
</feature>
<keyword evidence="1" id="KW-0479">Metal-binding</keyword>
<dbReference type="SUPFAM" id="SSF57756">
    <property type="entry name" value="Retrovirus zinc finger-like domains"/>
    <property type="match status" value="1"/>
</dbReference>
<evidence type="ECO:0000313" key="4">
    <source>
        <dbReference type="EMBL" id="KAK4566714.1"/>
    </source>
</evidence>
<comment type="caution">
    <text evidence="4">The sequence shown here is derived from an EMBL/GenBank/DDBJ whole genome shotgun (WGS) entry which is preliminary data.</text>
</comment>
<dbReference type="Pfam" id="PF22909">
    <property type="entry name" value="Caulimovir_coat_dom"/>
    <property type="match status" value="1"/>
</dbReference>
<dbReference type="PROSITE" id="PS50158">
    <property type="entry name" value="ZF_CCHC"/>
    <property type="match status" value="1"/>
</dbReference>
<protein>
    <recommendedName>
        <fullName evidence="3">CCHC-type domain-containing protein</fullName>
    </recommendedName>
</protein>
<dbReference type="InterPro" id="IPR036875">
    <property type="entry name" value="Znf_CCHC_sf"/>
</dbReference>
<gene>
    <name evidence="4" type="ORF">RGQ29_002824</name>
</gene>
<feature type="region of interest" description="Disordered" evidence="2">
    <location>
        <begin position="36"/>
        <end position="56"/>
    </location>
</feature>
<feature type="compositionally biased region" description="Low complexity" evidence="2">
    <location>
        <begin position="379"/>
        <end position="390"/>
    </location>
</feature>
<name>A0AAN7EA66_QUERU</name>
<keyword evidence="1" id="KW-0863">Zinc-finger</keyword>
<dbReference type="Gene3D" id="4.10.60.10">
    <property type="entry name" value="Zinc finger, CCHC-type"/>
    <property type="match status" value="1"/>
</dbReference>
<feature type="region of interest" description="Disordered" evidence="2">
    <location>
        <begin position="1"/>
        <end position="21"/>
    </location>
</feature>
<evidence type="ECO:0000259" key="3">
    <source>
        <dbReference type="PROSITE" id="PS50158"/>
    </source>
</evidence>
<dbReference type="GO" id="GO:0008270">
    <property type="term" value="F:zinc ion binding"/>
    <property type="evidence" value="ECO:0007669"/>
    <property type="project" value="UniProtKB-KW"/>
</dbReference>
<dbReference type="SMART" id="SM00343">
    <property type="entry name" value="ZnF_C2HC"/>
    <property type="match status" value="1"/>
</dbReference>
<dbReference type="EMBL" id="JAXUIC010000010">
    <property type="protein sequence ID" value="KAK4566714.1"/>
    <property type="molecule type" value="Genomic_DNA"/>
</dbReference>
<keyword evidence="5" id="KW-1185">Reference proteome</keyword>
<evidence type="ECO:0000256" key="2">
    <source>
        <dbReference type="SAM" id="MobiDB-lite"/>
    </source>
</evidence>
<evidence type="ECO:0000256" key="1">
    <source>
        <dbReference type="PROSITE-ProRule" id="PRU00047"/>
    </source>
</evidence>
<feature type="domain" description="CCHC-type" evidence="3">
    <location>
        <begin position="316"/>
        <end position="331"/>
    </location>
</feature>
<sequence>MNVLNIQTPSSSSSQVSDQEFEQLETQFQDLEVKRLYHPDPTSSTKNWYPRPSPPDLRYEERNVSNQFSVSSGRLYEWNIDGKLQQWWNNCLTEVSKEDIKYAIQKDEEGNPIINEIEQGILDGVNTLIYTIMKHFIGKPSNITTRIYEQLSNLRCKTLGDYKWYEDVFTTRVMHRRDCNSPFWKEKFINGLPTLFSQKVKETLCSPSGVIDYDNLTYGDISSTIRSEGMKMCRDLKIQSHINKNKAKYEIGHFCTQYGLPSVKPSKRKSKHKGKESFDKPFRKKATKYYRKQKYKTDDFYKKGKPKEPISQASGKCYNCGKKGHFKSECRAKAKSLINTLISDQPSKNEIFKLLELDHSDSESYSNASNSELRQIYRSSSASSSTSTSSGPDEPTPCKDGCCRNKTINVLNKQEELLLDLIKAIEDPIIKAQKLTLFYQTLVKETSKPALKVQQPKVDLEQIYNRFTQSKKEVTVNDLQKEIKETKSEVRTLKQEFTILRVDYDLLNRRIQLLENTSHQSNEEGPSDEEVDQTVNPTANLIQEPSKDLFLDTISS</sequence>
<evidence type="ECO:0000313" key="5">
    <source>
        <dbReference type="Proteomes" id="UP001324115"/>
    </source>
</evidence>
<dbReference type="InterPro" id="IPR001878">
    <property type="entry name" value="Znf_CCHC"/>
</dbReference>
<dbReference type="PANTHER" id="PTHR33054">
    <property type="entry name" value="CCHC-TYPE DOMAIN-CONTAINING PROTEIN"/>
    <property type="match status" value="1"/>
</dbReference>
<dbReference type="Proteomes" id="UP001324115">
    <property type="component" value="Unassembled WGS sequence"/>
</dbReference>
<dbReference type="AlphaFoldDB" id="A0AAN7EA66"/>
<reference evidence="4 5" key="1">
    <citation type="journal article" date="2023" name="G3 (Bethesda)">
        <title>A haplotype-resolved chromosome-scale genome for Quercus rubra L. provides insights into the genetics of adaptive traits for red oak species.</title>
        <authorList>
            <person name="Kapoor B."/>
            <person name="Jenkins J."/>
            <person name="Schmutz J."/>
            <person name="Zhebentyayeva T."/>
            <person name="Kuelheim C."/>
            <person name="Coggeshall M."/>
            <person name="Heim C."/>
            <person name="Lasky J.R."/>
            <person name="Leites L."/>
            <person name="Islam-Faridi N."/>
            <person name="Romero-Severson J."/>
            <person name="DeLeo V.L."/>
            <person name="Lucas S.M."/>
            <person name="Lazic D."/>
            <person name="Gailing O."/>
            <person name="Carlson J."/>
            <person name="Staton M."/>
        </authorList>
    </citation>
    <scope>NUCLEOTIDE SEQUENCE [LARGE SCALE GENOMIC DNA]</scope>
    <source>
        <strain evidence="4">Pseudo-F2</strain>
    </source>
</reference>
<dbReference type="GO" id="GO:0003676">
    <property type="term" value="F:nucleic acid binding"/>
    <property type="evidence" value="ECO:0007669"/>
    <property type="project" value="InterPro"/>
</dbReference>
<feature type="region of interest" description="Disordered" evidence="2">
    <location>
        <begin position="517"/>
        <end position="539"/>
    </location>
</feature>
<keyword evidence="1" id="KW-0862">Zinc</keyword>
<accession>A0AAN7EA66</accession>
<proteinExistence type="predicted"/>